<proteinExistence type="predicted"/>
<comment type="caution">
    <text evidence="2">The sequence shown here is derived from an EMBL/GenBank/DDBJ whole genome shotgun (WGS) entry which is preliminary data.</text>
</comment>
<keyword evidence="1" id="KW-1133">Transmembrane helix</keyword>
<keyword evidence="1" id="KW-0472">Membrane</keyword>
<dbReference type="RefSeq" id="WP_275407449.1">
    <property type="nucleotide sequence ID" value="NZ_BAAABP010000007.1"/>
</dbReference>
<organism evidence="2 3">
    <name type="scientific">Paractinoplanes ferrugineus</name>
    <dbReference type="NCBI Taxonomy" id="113564"/>
    <lineage>
        <taxon>Bacteria</taxon>
        <taxon>Bacillati</taxon>
        <taxon>Actinomycetota</taxon>
        <taxon>Actinomycetes</taxon>
        <taxon>Micromonosporales</taxon>
        <taxon>Micromonosporaceae</taxon>
        <taxon>Paractinoplanes</taxon>
    </lineage>
</organism>
<evidence type="ECO:0000256" key="1">
    <source>
        <dbReference type="SAM" id="Phobius"/>
    </source>
</evidence>
<evidence type="ECO:0000313" key="2">
    <source>
        <dbReference type="EMBL" id="GIE09449.1"/>
    </source>
</evidence>
<reference evidence="2" key="1">
    <citation type="submission" date="2021-01" db="EMBL/GenBank/DDBJ databases">
        <title>Whole genome shotgun sequence of Actinoplanes ferrugineus NBRC 15555.</title>
        <authorList>
            <person name="Komaki H."/>
            <person name="Tamura T."/>
        </authorList>
    </citation>
    <scope>NUCLEOTIDE SEQUENCE</scope>
    <source>
        <strain evidence="2">NBRC 15555</strain>
    </source>
</reference>
<name>A0A919IWG6_9ACTN</name>
<evidence type="ECO:0000313" key="3">
    <source>
        <dbReference type="Proteomes" id="UP000598174"/>
    </source>
</evidence>
<feature type="transmembrane region" description="Helical" evidence="1">
    <location>
        <begin position="6"/>
        <end position="24"/>
    </location>
</feature>
<accession>A0A919IWG6</accession>
<keyword evidence="1" id="KW-0812">Transmembrane</keyword>
<dbReference type="EMBL" id="BOMM01000009">
    <property type="protein sequence ID" value="GIE09449.1"/>
    <property type="molecule type" value="Genomic_DNA"/>
</dbReference>
<gene>
    <name evidence="2" type="ORF">Afe05nite_12890</name>
</gene>
<dbReference type="AlphaFoldDB" id="A0A919IWG6"/>
<dbReference type="Proteomes" id="UP000598174">
    <property type="component" value="Unassembled WGS sequence"/>
</dbReference>
<protein>
    <submittedName>
        <fullName evidence="2">Uncharacterized protein</fullName>
    </submittedName>
</protein>
<sequence length="40" mass="4530">MTWLWLSLIVIGVAMIVAAFWPTIRGRKDKGENEDGVAER</sequence>
<keyword evidence="3" id="KW-1185">Reference proteome</keyword>